<feature type="transmembrane region" description="Helical" evidence="1">
    <location>
        <begin position="20"/>
        <end position="41"/>
    </location>
</feature>
<dbReference type="EMBL" id="CP037933">
    <property type="protein sequence ID" value="QBN18740.1"/>
    <property type="molecule type" value="Genomic_DNA"/>
</dbReference>
<accession>A0A4P6YE81</accession>
<evidence type="ECO:0000313" key="3">
    <source>
        <dbReference type="Proteomes" id="UP000291124"/>
    </source>
</evidence>
<keyword evidence="1" id="KW-1133">Transmembrane helix</keyword>
<keyword evidence="1" id="KW-0812">Transmembrane</keyword>
<dbReference type="AlphaFoldDB" id="A0A4P6YE81"/>
<keyword evidence="3" id="KW-1185">Reference proteome</keyword>
<protein>
    <submittedName>
        <fullName evidence="2">Uncharacterized protein</fullName>
    </submittedName>
</protein>
<feature type="transmembrane region" description="Helical" evidence="1">
    <location>
        <begin position="53"/>
        <end position="71"/>
    </location>
</feature>
<dbReference type="Proteomes" id="UP000291124">
    <property type="component" value="Chromosome"/>
</dbReference>
<organism evidence="2 3">
    <name type="scientific">Flavobacterium nackdongense</name>
    <dbReference type="NCBI Taxonomy" id="2547394"/>
    <lineage>
        <taxon>Bacteria</taxon>
        <taxon>Pseudomonadati</taxon>
        <taxon>Bacteroidota</taxon>
        <taxon>Flavobacteriia</taxon>
        <taxon>Flavobacteriales</taxon>
        <taxon>Flavobacteriaceae</taxon>
        <taxon>Flavobacterium</taxon>
    </lineage>
</organism>
<reference evidence="3" key="1">
    <citation type="submission" date="2019-03" db="EMBL/GenBank/DDBJ databases">
        <title>Flavobacterium sp.</title>
        <authorList>
            <person name="Kim H."/>
        </authorList>
    </citation>
    <scope>NUCLEOTIDE SEQUENCE [LARGE SCALE GENOMIC DNA]</scope>
    <source>
        <strain evidence="3">GS13</strain>
    </source>
</reference>
<gene>
    <name evidence="2" type="ORF">E1750_07965</name>
</gene>
<evidence type="ECO:0000256" key="1">
    <source>
        <dbReference type="SAM" id="Phobius"/>
    </source>
</evidence>
<proteinExistence type="predicted"/>
<dbReference type="KEGG" id="fnk:E1750_07965"/>
<sequence length="80" mass="9055">MTVSNSHLPMLKFFSLCQRFVTNPFFGVLVSLILILPSLYVILGDVTIFRKEYVFLAVGIPLYVGSLNKIFNNILNSDNK</sequence>
<dbReference type="OrthoDB" id="1374720at2"/>
<evidence type="ECO:0000313" key="2">
    <source>
        <dbReference type="EMBL" id="QBN18740.1"/>
    </source>
</evidence>
<keyword evidence="1" id="KW-0472">Membrane</keyword>
<name>A0A4P6YE81_9FLAO</name>